<keyword evidence="3" id="KW-1185">Reference proteome</keyword>
<sequence length="134" mass="15865">VSQAPDIFNFKNIRKSASRAILIITYNVPSFLFIRTYRNYQGGLEFARIHYPSLHYFFEDLRYHAFAYDPTLFPEYTIIVALSFIFLMIFAAIGNSYFVLGSFYWLSRLSASMSEKTRILQRKTVILLMYLTYF</sequence>
<comment type="caution">
    <text evidence="2">The sequence shown here is derived from an EMBL/GenBank/DDBJ whole genome shotgun (WGS) entry which is preliminary data.</text>
</comment>
<organism evidence="2 3">
    <name type="scientific">Pristionchus mayeri</name>
    <dbReference type="NCBI Taxonomy" id="1317129"/>
    <lineage>
        <taxon>Eukaryota</taxon>
        <taxon>Metazoa</taxon>
        <taxon>Ecdysozoa</taxon>
        <taxon>Nematoda</taxon>
        <taxon>Chromadorea</taxon>
        <taxon>Rhabditida</taxon>
        <taxon>Rhabditina</taxon>
        <taxon>Diplogasteromorpha</taxon>
        <taxon>Diplogasteroidea</taxon>
        <taxon>Neodiplogasteridae</taxon>
        <taxon>Pristionchus</taxon>
    </lineage>
</organism>
<evidence type="ECO:0000313" key="3">
    <source>
        <dbReference type="Proteomes" id="UP001328107"/>
    </source>
</evidence>
<reference evidence="3" key="1">
    <citation type="submission" date="2022-10" db="EMBL/GenBank/DDBJ databases">
        <title>Genome assembly of Pristionchus species.</title>
        <authorList>
            <person name="Yoshida K."/>
            <person name="Sommer R.J."/>
        </authorList>
    </citation>
    <scope>NUCLEOTIDE SEQUENCE [LARGE SCALE GENOMIC DNA]</scope>
    <source>
        <strain evidence="3">RS5460</strain>
    </source>
</reference>
<keyword evidence="1" id="KW-1133">Transmembrane helix</keyword>
<name>A0AAN5IFN7_9BILA</name>
<feature type="transmembrane region" description="Helical" evidence="1">
    <location>
        <begin position="20"/>
        <end position="37"/>
    </location>
</feature>
<accession>A0AAN5IFN7</accession>
<dbReference type="Pfam" id="PF10318">
    <property type="entry name" value="7TM_GPCR_Srh"/>
    <property type="match status" value="1"/>
</dbReference>
<dbReference type="Proteomes" id="UP001328107">
    <property type="component" value="Unassembled WGS sequence"/>
</dbReference>
<dbReference type="AlphaFoldDB" id="A0AAN5IFN7"/>
<evidence type="ECO:0000256" key="1">
    <source>
        <dbReference type="SAM" id="Phobius"/>
    </source>
</evidence>
<evidence type="ECO:0000313" key="2">
    <source>
        <dbReference type="EMBL" id="GMR62580.1"/>
    </source>
</evidence>
<proteinExistence type="predicted"/>
<keyword evidence="1" id="KW-0812">Transmembrane</keyword>
<keyword evidence="1" id="KW-0472">Membrane</keyword>
<dbReference type="InterPro" id="IPR019422">
    <property type="entry name" value="7TM_GPCR_serpentine_rcpt_Srh"/>
</dbReference>
<feature type="transmembrane region" description="Helical" evidence="1">
    <location>
        <begin position="78"/>
        <end position="106"/>
    </location>
</feature>
<dbReference type="EMBL" id="BTRK01000006">
    <property type="protein sequence ID" value="GMR62580.1"/>
    <property type="molecule type" value="Genomic_DNA"/>
</dbReference>
<evidence type="ECO:0008006" key="4">
    <source>
        <dbReference type="Google" id="ProtNLM"/>
    </source>
</evidence>
<protein>
    <recommendedName>
        <fullName evidence="4">G protein-coupled receptor</fullName>
    </recommendedName>
</protein>
<gene>
    <name evidence="2" type="ORF">PMAYCL1PPCAC_32775</name>
</gene>
<feature type="non-terminal residue" evidence="2">
    <location>
        <position position="1"/>
    </location>
</feature>